<dbReference type="AlphaFoldDB" id="B0N6Z9"/>
<evidence type="ECO:0000313" key="1">
    <source>
        <dbReference type="EMBL" id="EDS17587.1"/>
    </source>
</evidence>
<dbReference type="EMBL" id="ABFX02000008">
    <property type="protein sequence ID" value="EDS17587.1"/>
    <property type="molecule type" value="Genomic_DNA"/>
</dbReference>
<sequence>MRAPLNDISELLYIVDLETYDLLFINETGMKIFEVDSIYGKNVIKSYKEEMRLVILY</sequence>
<reference evidence="1" key="2">
    <citation type="submission" date="2014-06" db="EMBL/GenBank/DDBJ databases">
        <title>Draft genome sequence of Clostridium ramosum(DSM 1402).</title>
        <authorList>
            <person name="Sudarsanam P."/>
            <person name="Ley R."/>
            <person name="Guruge J."/>
            <person name="Turnbaugh P.J."/>
            <person name="Mahowald M."/>
            <person name="Liep D."/>
            <person name="Gordon J."/>
        </authorList>
    </citation>
    <scope>NUCLEOTIDE SEQUENCE</scope>
    <source>
        <strain evidence="1">DSM 1402</strain>
    </source>
</reference>
<dbReference type="Proteomes" id="UP000005798">
    <property type="component" value="Unassembled WGS sequence"/>
</dbReference>
<protein>
    <submittedName>
        <fullName evidence="1">Uncharacterized protein</fullName>
    </submittedName>
</protein>
<organism evidence="1 2">
    <name type="scientific">Thomasclavelia ramosa DSM 1402</name>
    <dbReference type="NCBI Taxonomy" id="445974"/>
    <lineage>
        <taxon>Bacteria</taxon>
        <taxon>Bacillati</taxon>
        <taxon>Bacillota</taxon>
        <taxon>Erysipelotrichia</taxon>
        <taxon>Erysipelotrichales</taxon>
        <taxon>Coprobacillaceae</taxon>
        <taxon>Thomasclavelia</taxon>
    </lineage>
</organism>
<dbReference type="HOGENOM" id="CLU_2989768_0_0_9"/>
<evidence type="ECO:0000313" key="2">
    <source>
        <dbReference type="Proteomes" id="UP000005798"/>
    </source>
</evidence>
<gene>
    <name evidence="1" type="ORF">CLORAM_02382</name>
</gene>
<name>B0N6Z9_9FIRM</name>
<reference evidence="1" key="1">
    <citation type="submission" date="2007-11" db="EMBL/GenBank/DDBJ databases">
        <authorList>
            <person name="Fulton L."/>
            <person name="Clifton S."/>
            <person name="Fulton B."/>
            <person name="Xu J."/>
            <person name="Minx P."/>
            <person name="Pepin K.H."/>
            <person name="Johnson M."/>
            <person name="Thiruvilangam P."/>
            <person name="Bhonagiri V."/>
            <person name="Nash W.E."/>
            <person name="Mardis E.R."/>
            <person name="Wilson R.K."/>
        </authorList>
    </citation>
    <scope>NUCLEOTIDE SEQUENCE [LARGE SCALE GENOMIC DNA]</scope>
    <source>
        <strain evidence="1">DSM 1402</strain>
    </source>
</reference>
<comment type="caution">
    <text evidence="1">The sequence shown here is derived from an EMBL/GenBank/DDBJ whole genome shotgun (WGS) entry which is preliminary data.</text>
</comment>
<proteinExistence type="predicted"/>
<accession>B0N6Z9</accession>
<keyword evidence="2" id="KW-1185">Reference proteome</keyword>